<keyword evidence="5" id="KW-0808">Transferase</keyword>
<keyword evidence="16" id="KW-1185">Reference proteome</keyword>
<evidence type="ECO:0000313" key="15">
    <source>
        <dbReference type="EMBL" id="RNA04199.1"/>
    </source>
</evidence>
<dbReference type="Pfam" id="PF00069">
    <property type="entry name" value="Pkinase"/>
    <property type="match status" value="1"/>
</dbReference>
<accession>A0A3M7PZB8</accession>
<comment type="similarity">
    <text evidence="1">Belongs to the protein kinase superfamily. AGC Ser/Thr protein kinase family.</text>
</comment>
<dbReference type="InterPro" id="IPR000719">
    <property type="entry name" value="Prot_kinase_dom"/>
</dbReference>
<keyword evidence="6" id="KW-0547">Nucleotide-binding</keyword>
<evidence type="ECO:0000256" key="10">
    <source>
        <dbReference type="ARBA" id="ARBA00047899"/>
    </source>
</evidence>
<feature type="compositionally biased region" description="Basic and acidic residues" evidence="12">
    <location>
        <begin position="100"/>
        <end position="125"/>
    </location>
</feature>
<dbReference type="Gene3D" id="3.30.200.20">
    <property type="entry name" value="Phosphorylase Kinase, domain 1"/>
    <property type="match status" value="1"/>
</dbReference>
<feature type="domain" description="Protein kinase" evidence="13">
    <location>
        <begin position="1"/>
        <end position="378"/>
    </location>
</feature>
<evidence type="ECO:0000256" key="5">
    <source>
        <dbReference type="ARBA" id="ARBA00022679"/>
    </source>
</evidence>
<evidence type="ECO:0000313" key="16">
    <source>
        <dbReference type="Proteomes" id="UP000276133"/>
    </source>
</evidence>
<keyword evidence="8" id="KW-0067">ATP-binding</keyword>
<dbReference type="STRING" id="10195.A0A3M7PZB8"/>
<dbReference type="PANTHER" id="PTHR24356">
    <property type="entry name" value="SERINE/THREONINE-PROTEIN KINASE"/>
    <property type="match status" value="1"/>
</dbReference>
<comment type="catalytic activity">
    <reaction evidence="11">
        <text>L-seryl-[protein] + ATP = O-phospho-L-seryl-[protein] + ADP + H(+)</text>
        <dbReference type="Rhea" id="RHEA:17989"/>
        <dbReference type="Rhea" id="RHEA-COMP:9863"/>
        <dbReference type="Rhea" id="RHEA-COMP:11604"/>
        <dbReference type="ChEBI" id="CHEBI:15378"/>
        <dbReference type="ChEBI" id="CHEBI:29999"/>
        <dbReference type="ChEBI" id="CHEBI:30616"/>
        <dbReference type="ChEBI" id="CHEBI:83421"/>
        <dbReference type="ChEBI" id="CHEBI:456216"/>
        <dbReference type="EC" id="2.7.11.1"/>
    </reaction>
</comment>
<sequence>MIKIKNEDNGAMCGTKYENVDGQVMDMSDDCFRPEEPKKDTAPIAENPLIQNFRRRFEMHKCSSTNNILKEPFSSRISLSPIENSQRLLKKLQQEKISKECRNDAEKSARLDADESSDESLHSDDSDTSSVSSSGIDCFYSNKIDDEQTSGQKNEPQCCDCCSCNFTDDLSLHTDLQPKKKIKFKNSSQLVQQHNVSTSSFTDGFKFNNENLNPIAMTPPNAQFFTSSFLFLNNNLDMFKSPMGPGSIIDPGASNFRTKTPKTLKKKSRLASIEDQQNRQVFGTPDYLSPELLLGEHHNEGVDWWALGVCLYEFLVGITPFADSEPQLIFENILNRMIEWPENDEALSAPAVDAIMKLLNPVSNERMRLGQMKEHELFKGVNWDNLMNEQPPFVPQPDNMMDTFYFDSRNEIQNIKLSDSLMRRKID</sequence>
<evidence type="ECO:0000256" key="7">
    <source>
        <dbReference type="ARBA" id="ARBA00022777"/>
    </source>
</evidence>
<evidence type="ECO:0000259" key="14">
    <source>
        <dbReference type="PROSITE" id="PS51285"/>
    </source>
</evidence>
<evidence type="ECO:0000256" key="4">
    <source>
        <dbReference type="ARBA" id="ARBA00022527"/>
    </source>
</evidence>
<dbReference type="PANTHER" id="PTHR24356:SF1">
    <property type="entry name" value="SERINE_THREONINE-PROTEIN KINASE GREATWALL"/>
    <property type="match status" value="1"/>
</dbReference>
<dbReference type="InterPro" id="IPR011009">
    <property type="entry name" value="Kinase-like_dom_sf"/>
</dbReference>
<evidence type="ECO:0000256" key="9">
    <source>
        <dbReference type="ARBA" id="ARBA00033099"/>
    </source>
</evidence>
<dbReference type="OrthoDB" id="162894at2759"/>
<evidence type="ECO:0000259" key="13">
    <source>
        <dbReference type="PROSITE" id="PS50011"/>
    </source>
</evidence>
<proteinExistence type="inferred from homology"/>
<comment type="caution">
    <text evidence="15">The sequence shown here is derived from an EMBL/GenBank/DDBJ whole genome shotgun (WGS) entry which is preliminary data.</text>
</comment>
<comment type="catalytic activity">
    <reaction evidence="10">
        <text>L-threonyl-[protein] + ATP = O-phospho-L-threonyl-[protein] + ADP + H(+)</text>
        <dbReference type="Rhea" id="RHEA:46608"/>
        <dbReference type="Rhea" id="RHEA-COMP:11060"/>
        <dbReference type="Rhea" id="RHEA-COMP:11605"/>
        <dbReference type="ChEBI" id="CHEBI:15378"/>
        <dbReference type="ChEBI" id="CHEBI:30013"/>
        <dbReference type="ChEBI" id="CHEBI:30616"/>
        <dbReference type="ChEBI" id="CHEBI:61977"/>
        <dbReference type="ChEBI" id="CHEBI:456216"/>
        <dbReference type="EC" id="2.7.11.1"/>
    </reaction>
</comment>
<dbReference type="EC" id="2.7.11.1" evidence="2"/>
<dbReference type="GO" id="GO:0005524">
    <property type="term" value="F:ATP binding"/>
    <property type="evidence" value="ECO:0007669"/>
    <property type="project" value="UniProtKB-KW"/>
</dbReference>
<dbReference type="EMBL" id="REGN01008202">
    <property type="protein sequence ID" value="RNA04199.1"/>
    <property type="molecule type" value="Genomic_DNA"/>
</dbReference>
<dbReference type="SUPFAM" id="SSF56112">
    <property type="entry name" value="Protein kinase-like (PK-like)"/>
    <property type="match status" value="1"/>
</dbReference>
<evidence type="ECO:0000256" key="11">
    <source>
        <dbReference type="ARBA" id="ARBA00048679"/>
    </source>
</evidence>
<dbReference type="AlphaFoldDB" id="A0A3M7PZB8"/>
<feature type="domain" description="AGC-kinase C-terminal" evidence="14">
    <location>
        <begin position="379"/>
        <end position="427"/>
    </location>
</feature>
<dbReference type="InterPro" id="IPR000961">
    <property type="entry name" value="AGC-kinase_C"/>
</dbReference>
<protein>
    <recommendedName>
        <fullName evidence="3">Serine/threonine-protein kinase greatwall</fullName>
        <ecNumber evidence="2">2.7.11.1</ecNumber>
    </recommendedName>
    <alternativeName>
        <fullName evidence="9">Microtubule-associated serine/threonine-protein kinase-like</fullName>
    </alternativeName>
</protein>
<dbReference type="GO" id="GO:0005634">
    <property type="term" value="C:nucleus"/>
    <property type="evidence" value="ECO:0007669"/>
    <property type="project" value="TreeGrafter"/>
</dbReference>
<dbReference type="GO" id="GO:0035556">
    <property type="term" value="P:intracellular signal transduction"/>
    <property type="evidence" value="ECO:0007669"/>
    <property type="project" value="TreeGrafter"/>
</dbReference>
<evidence type="ECO:0000256" key="6">
    <source>
        <dbReference type="ARBA" id="ARBA00022741"/>
    </source>
</evidence>
<evidence type="ECO:0000256" key="1">
    <source>
        <dbReference type="ARBA" id="ARBA00009903"/>
    </source>
</evidence>
<evidence type="ECO:0000256" key="2">
    <source>
        <dbReference type="ARBA" id="ARBA00012513"/>
    </source>
</evidence>
<dbReference type="PROSITE" id="PS51285">
    <property type="entry name" value="AGC_KINASE_CTER"/>
    <property type="match status" value="1"/>
</dbReference>
<dbReference type="InterPro" id="IPR050236">
    <property type="entry name" value="Ser_Thr_kinase_AGC"/>
</dbReference>
<reference evidence="15 16" key="1">
    <citation type="journal article" date="2018" name="Sci. Rep.">
        <title>Genomic signatures of local adaptation to the degree of environmental predictability in rotifers.</title>
        <authorList>
            <person name="Franch-Gras L."/>
            <person name="Hahn C."/>
            <person name="Garcia-Roger E.M."/>
            <person name="Carmona M.J."/>
            <person name="Serra M."/>
            <person name="Gomez A."/>
        </authorList>
    </citation>
    <scope>NUCLEOTIDE SEQUENCE [LARGE SCALE GENOMIC DNA]</scope>
    <source>
        <strain evidence="15">HYR1</strain>
    </source>
</reference>
<dbReference type="PROSITE" id="PS50011">
    <property type="entry name" value="PROTEIN_KINASE_DOM"/>
    <property type="match status" value="1"/>
</dbReference>
<evidence type="ECO:0000256" key="12">
    <source>
        <dbReference type="SAM" id="MobiDB-lite"/>
    </source>
</evidence>
<dbReference type="Gene3D" id="1.10.510.10">
    <property type="entry name" value="Transferase(Phosphotransferase) domain 1"/>
    <property type="match status" value="1"/>
</dbReference>
<dbReference type="GO" id="GO:0004674">
    <property type="term" value="F:protein serine/threonine kinase activity"/>
    <property type="evidence" value="ECO:0007669"/>
    <property type="project" value="UniProtKB-KW"/>
</dbReference>
<evidence type="ECO:0000256" key="8">
    <source>
        <dbReference type="ARBA" id="ARBA00022840"/>
    </source>
</evidence>
<dbReference type="Proteomes" id="UP000276133">
    <property type="component" value="Unassembled WGS sequence"/>
</dbReference>
<organism evidence="15 16">
    <name type="scientific">Brachionus plicatilis</name>
    <name type="common">Marine rotifer</name>
    <name type="synonym">Brachionus muelleri</name>
    <dbReference type="NCBI Taxonomy" id="10195"/>
    <lineage>
        <taxon>Eukaryota</taxon>
        <taxon>Metazoa</taxon>
        <taxon>Spiralia</taxon>
        <taxon>Gnathifera</taxon>
        <taxon>Rotifera</taxon>
        <taxon>Eurotatoria</taxon>
        <taxon>Monogononta</taxon>
        <taxon>Pseudotrocha</taxon>
        <taxon>Ploima</taxon>
        <taxon>Brachionidae</taxon>
        <taxon>Brachionus</taxon>
    </lineage>
</organism>
<name>A0A3M7PZB8_BRAPC</name>
<keyword evidence="4" id="KW-0723">Serine/threonine-protein kinase</keyword>
<evidence type="ECO:0000256" key="3">
    <source>
        <dbReference type="ARBA" id="ARBA00022148"/>
    </source>
</evidence>
<gene>
    <name evidence="15" type="ORF">BpHYR1_024215</name>
</gene>
<keyword evidence="7 15" id="KW-0418">Kinase</keyword>
<feature type="region of interest" description="Disordered" evidence="12">
    <location>
        <begin position="100"/>
        <end position="133"/>
    </location>
</feature>
<dbReference type="SMART" id="SM00220">
    <property type="entry name" value="S_TKc"/>
    <property type="match status" value="1"/>
</dbReference>